<dbReference type="EMBL" id="VZRA01000004">
    <property type="protein sequence ID" value="KAB0669002.1"/>
    <property type="molecule type" value="Genomic_DNA"/>
</dbReference>
<gene>
    <name evidence="2" type="ORF">F6V30_14290</name>
</gene>
<dbReference type="Proteomes" id="UP000798046">
    <property type="component" value="Unassembled WGS sequence"/>
</dbReference>
<name>A0ABQ6TL60_9BACT</name>
<feature type="region of interest" description="Disordered" evidence="1">
    <location>
        <begin position="54"/>
        <end position="79"/>
    </location>
</feature>
<keyword evidence="3" id="KW-1185">Reference proteome</keyword>
<feature type="compositionally biased region" description="Basic and acidic residues" evidence="1">
    <location>
        <begin position="59"/>
        <end position="79"/>
    </location>
</feature>
<comment type="caution">
    <text evidence="2">The sequence shown here is derived from an EMBL/GenBank/DDBJ whole genome shotgun (WGS) entry which is preliminary data.</text>
</comment>
<organism evidence="2 3">
    <name type="scientific">Oryzomonas sagensis</name>
    <dbReference type="NCBI Taxonomy" id="2603857"/>
    <lineage>
        <taxon>Bacteria</taxon>
        <taxon>Pseudomonadati</taxon>
        <taxon>Thermodesulfobacteriota</taxon>
        <taxon>Desulfuromonadia</taxon>
        <taxon>Geobacterales</taxon>
        <taxon>Geobacteraceae</taxon>
        <taxon>Oryzomonas</taxon>
    </lineage>
</organism>
<proteinExistence type="predicted"/>
<evidence type="ECO:0000313" key="2">
    <source>
        <dbReference type="EMBL" id="KAB0669002.1"/>
    </source>
</evidence>
<accession>A0ABQ6TL60</accession>
<protein>
    <submittedName>
        <fullName evidence="2">Uncharacterized protein</fullName>
    </submittedName>
</protein>
<reference evidence="2 3" key="1">
    <citation type="journal article" date="2020" name="Microorganisms">
        <title>Description of Three Novel Members in the Family Geobacteraceae, Oryzomonas japonicum gen. nov., sp. nov., Oryzomonas sagensis sp. nov., and Oryzomonas ruber sp. nov.</title>
        <authorList>
            <person name="Xu Z."/>
            <person name="Masuda Y."/>
            <person name="Hayakawa C."/>
            <person name="Ushijima N."/>
            <person name="Kawano K."/>
            <person name="Shiratori Y."/>
            <person name="Senoo K."/>
            <person name="Itoh H."/>
        </authorList>
    </citation>
    <scope>NUCLEOTIDE SEQUENCE [LARGE SCALE GENOMIC DNA]</scope>
    <source>
        <strain evidence="2 3">Red100</strain>
    </source>
</reference>
<sequence length="79" mass="8810">MPKAPTKSNLLCVSCRRTCKQAQNAVVAKCPRYYPFSSTTRKVEFTWKQIELPLAPADGPHESPAKGPAKPDQKRKPTK</sequence>
<evidence type="ECO:0000256" key="1">
    <source>
        <dbReference type="SAM" id="MobiDB-lite"/>
    </source>
</evidence>
<evidence type="ECO:0000313" key="3">
    <source>
        <dbReference type="Proteomes" id="UP000798046"/>
    </source>
</evidence>